<organism evidence="1 2">
    <name type="scientific">Stutzerimonas balearica DSM 6083</name>
    <dbReference type="NCBI Taxonomy" id="1123016"/>
    <lineage>
        <taxon>Bacteria</taxon>
        <taxon>Pseudomonadati</taxon>
        <taxon>Pseudomonadota</taxon>
        <taxon>Gammaproteobacteria</taxon>
        <taxon>Pseudomonadales</taxon>
        <taxon>Pseudomonadaceae</taxon>
        <taxon>Stutzerimonas</taxon>
    </lineage>
</organism>
<evidence type="ECO:0000313" key="2">
    <source>
        <dbReference type="Proteomes" id="UP000182276"/>
    </source>
</evidence>
<dbReference type="EMBL" id="FNHO01000001">
    <property type="protein sequence ID" value="SDL91920.1"/>
    <property type="molecule type" value="Genomic_DNA"/>
</dbReference>
<evidence type="ECO:0000313" key="1">
    <source>
        <dbReference type="EMBL" id="SDL91920.1"/>
    </source>
</evidence>
<gene>
    <name evidence="1" type="ORF">SAMN05660875_10182</name>
</gene>
<keyword evidence="2" id="KW-1185">Reference proteome</keyword>
<protein>
    <submittedName>
        <fullName evidence="1">Uncharacterized protein</fullName>
    </submittedName>
</protein>
<dbReference type="Proteomes" id="UP000182276">
    <property type="component" value="Unassembled WGS sequence"/>
</dbReference>
<proteinExistence type="predicted"/>
<comment type="caution">
    <text evidence="1">The sequence shown here is derived from an EMBL/GenBank/DDBJ whole genome shotgun (WGS) entry which is preliminary data.</text>
</comment>
<name>A0ABY0QUD2_9GAMM</name>
<accession>A0ABY0QUD2</accession>
<sequence>MRGPTGRVENAARFSTLRTDNRRVDNALLIHRRHCRIEPVTSACAQRLPLDDARADRRSACWLRQTRGKRCAVFHPTHGNRRVDNALLIHRRRWRGELGTSACARRLPSMMPAEIAGPRAGAGRRVENAVRFSTLRTVTVGWITLCLSTEGAGGSSLLLRLAHAGFPSMMPGKIAGPRAGAGRRVENAARFSTLRTVTVGWITLRLSTEGAGGSSLLHQLVHGGSPRWCPRRSPVRSWRQRGTICTRHGTNS</sequence>
<reference evidence="1 2" key="1">
    <citation type="submission" date="2016-10" db="EMBL/GenBank/DDBJ databases">
        <authorList>
            <person name="Varghese N."/>
            <person name="Submissions S."/>
        </authorList>
    </citation>
    <scope>NUCLEOTIDE SEQUENCE [LARGE SCALE GENOMIC DNA]</scope>
    <source>
        <strain evidence="1 2">DSM 6083</strain>
    </source>
</reference>